<organism evidence="3">
    <name type="scientific">Soboliphyme baturini</name>
    <dbReference type="NCBI Taxonomy" id="241478"/>
    <lineage>
        <taxon>Eukaryota</taxon>
        <taxon>Metazoa</taxon>
        <taxon>Ecdysozoa</taxon>
        <taxon>Nematoda</taxon>
        <taxon>Enoplea</taxon>
        <taxon>Dorylaimia</taxon>
        <taxon>Dioctophymatida</taxon>
        <taxon>Dioctophymatoidea</taxon>
        <taxon>Soboliphymatidae</taxon>
        <taxon>Soboliphyme</taxon>
    </lineage>
</organism>
<evidence type="ECO:0000313" key="2">
    <source>
        <dbReference type="Proteomes" id="UP000270296"/>
    </source>
</evidence>
<sequence length="599" mass="65541">MPDDDRAPAAPSLATACVPVRSRLTALVVSQGPLQVWGVHDTSNHNHISMNARVAMVAVIVVHHPLPVTNRTTRIARSLGTLTETDRTRLGTDGRSNRTILLTFFASTTHRVKTTITADRLTTACSHDSTPSNQACSGHFLHLTIALTNGWTNENRETAYCHHVRPLRRGDGVDLALSRSAHIRSRFTAGPVGQCPQMSIGQRPYLKTAFVVEVIKVKGGRTPTPAAIASAATVANLGLTRQTRTSTEPKHVADRRRVNERKYGWTGTMVSNADGDGRDCARGRRSAGASAISEEVTPNATTAKRAARGRGVIDVDDLVFLRNMLGACLLAVSLDKLYSLEVAVPLEIIDEENFKDVEGNALIRDSERMGNRAHARCALTSLPWEGGSRRSSQPIRSLGGGVGPVFQLLRVWLSISAVSIVRSVDWLLPGSVVVLALRLCGLRSPLFLRLKFGAIQFLQKSYVTSSTMNPVPCCSSKVFKAATLPVQSHRRFRASRARKNGSRPSRSAVCRPSYTMSLKRQELHNLQTKIPSLAVARRLSEEAVRYIDQLHATILARVKSGSLPQGNRRFTILLAFVRCLLCTVFTARNGGLHDTWRRS</sequence>
<reference evidence="3" key="1">
    <citation type="submission" date="2016-06" db="UniProtKB">
        <authorList>
            <consortium name="WormBaseParasite"/>
        </authorList>
    </citation>
    <scope>IDENTIFICATION</scope>
</reference>
<evidence type="ECO:0000313" key="1">
    <source>
        <dbReference type="EMBL" id="VDP14742.1"/>
    </source>
</evidence>
<accession>A0A183IWD1</accession>
<reference evidence="1 2" key="2">
    <citation type="submission" date="2018-11" db="EMBL/GenBank/DDBJ databases">
        <authorList>
            <consortium name="Pathogen Informatics"/>
        </authorList>
    </citation>
    <scope>NUCLEOTIDE SEQUENCE [LARGE SCALE GENOMIC DNA]</scope>
</reference>
<dbReference type="WBParaSite" id="SBAD_0000822301-mRNA-1">
    <property type="protein sequence ID" value="SBAD_0000822301-mRNA-1"/>
    <property type="gene ID" value="SBAD_0000822301"/>
</dbReference>
<gene>
    <name evidence="1" type="ORF">SBAD_LOCUS7927</name>
</gene>
<protein>
    <submittedName>
        <fullName evidence="3">BHLH domain-containing protein</fullName>
    </submittedName>
</protein>
<keyword evidence="2" id="KW-1185">Reference proteome</keyword>
<dbReference type="OrthoDB" id="10047910at2759"/>
<dbReference type="EMBL" id="UZAM01011085">
    <property type="protein sequence ID" value="VDP14742.1"/>
    <property type="molecule type" value="Genomic_DNA"/>
</dbReference>
<proteinExistence type="predicted"/>
<name>A0A183IWD1_9BILA</name>
<dbReference type="Proteomes" id="UP000270296">
    <property type="component" value="Unassembled WGS sequence"/>
</dbReference>
<dbReference type="PROSITE" id="PS51257">
    <property type="entry name" value="PROKAR_LIPOPROTEIN"/>
    <property type="match status" value="1"/>
</dbReference>
<dbReference type="AlphaFoldDB" id="A0A183IWD1"/>
<evidence type="ECO:0000313" key="3">
    <source>
        <dbReference type="WBParaSite" id="SBAD_0000822301-mRNA-1"/>
    </source>
</evidence>